<dbReference type="PANTHER" id="PTHR45080:SF8">
    <property type="entry name" value="IG-LIKE DOMAIN-CONTAINING PROTEIN"/>
    <property type="match status" value="1"/>
</dbReference>
<feature type="domain" description="Ig-like" evidence="5">
    <location>
        <begin position="436"/>
        <end position="531"/>
    </location>
</feature>
<feature type="compositionally biased region" description="Basic and acidic residues" evidence="4">
    <location>
        <begin position="1203"/>
        <end position="1246"/>
    </location>
</feature>
<feature type="compositionally biased region" description="Basic and acidic residues" evidence="4">
    <location>
        <begin position="1255"/>
        <end position="1268"/>
    </location>
</feature>
<feature type="compositionally biased region" description="Basic and acidic residues" evidence="4">
    <location>
        <begin position="1449"/>
        <end position="1496"/>
    </location>
</feature>
<organism evidence="6 7">
    <name type="scientific">Polyplax serrata</name>
    <name type="common">Common mouse louse</name>
    <dbReference type="NCBI Taxonomy" id="468196"/>
    <lineage>
        <taxon>Eukaryota</taxon>
        <taxon>Metazoa</taxon>
        <taxon>Ecdysozoa</taxon>
        <taxon>Arthropoda</taxon>
        <taxon>Hexapoda</taxon>
        <taxon>Insecta</taxon>
        <taxon>Pterygota</taxon>
        <taxon>Neoptera</taxon>
        <taxon>Paraneoptera</taxon>
        <taxon>Psocodea</taxon>
        <taxon>Troctomorpha</taxon>
        <taxon>Phthiraptera</taxon>
        <taxon>Anoplura</taxon>
        <taxon>Polyplacidae</taxon>
        <taxon>Polyplax</taxon>
    </lineage>
</organism>
<feature type="compositionally biased region" description="Basic and acidic residues" evidence="4">
    <location>
        <begin position="1131"/>
        <end position="1171"/>
    </location>
</feature>
<feature type="compositionally biased region" description="Basic and acidic residues" evidence="4">
    <location>
        <begin position="879"/>
        <end position="922"/>
    </location>
</feature>
<dbReference type="SMART" id="SM00409">
    <property type="entry name" value="IG"/>
    <property type="match status" value="8"/>
</dbReference>
<feature type="compositionally biased region" description="Polar residues" evidence="4">
    <location>
        <begin position="925"/>
        <end position="938"/>
    </location>
</feature>
<evidence type="ECO:0000256" key="3">
    <source>
        <dbReference type="ARBA" id="ARBA00023319"/>
    </source>
</evidence>
<evidence type="ECO:0000259" key="5">
    <source>
        <dbReference type="PROSITE" id="PS50835"/>
    </source>
</evidence>
<dbReference type="PROSITE" id="PS50835">
    <property type="entry name" value="IG_LIKE"/>
    <property type="match status" value="8"/>
</dbReference>
<feature type="region of interest" description="Disordered" evidence="4">
    <location>
        <begin position="1083"/>
        <end position="1700"/>
    </location>
</feature>
<dbReference type="SUPFAM" id="SSF48726">
    <property type="entry name" value="Immunoglobulin"/>
    <property type="match status" value="8"/>
</dbReference>
<feature type="domain" description="Ig-like" evidence="5">
    <location>
        <begin position="226"/>
        <end position="319"/>
    </location>
</feature>
<keyword evidence="2" id="KW-1015">Disulfide bond</keyword>
<evidence type="ECO:0000313" key="7">
    <source>
        <dbReference type="Proteomes" id="UP001359485"/>
    </source>
</evidence>
<keyword evidence="3" id="KW-0393">Immunoglobulin domain</keyword>
<dbReference type="SMART" id="SM00408">
    <property type="entry name" value="IGc2"/>
    <property type="match status" value="8"/>
</dbReference>
<feature type="domain" description="Ig-like" evidence="5">
    <location>
        <begin position="541"/>
        <end position="633"/>
    </location>
</feature>
<feature type="compositionally biased region" description="Basic and acidic residues" evidence="4">
    <location>
        <begin position="847"/>
        <end position="870"/>
    </location>
</feature>
<dbReference type="InterPro" id="IPR003599">
    <property type="entry name" value="Ig_sub"/>
</dbReference>
<evidence type="ECO:0000256" key="4">
    <source>
        <dbReference type="SAM" id="MobiDB-lite"/>
    </source>
</evidence>
<feature type="compositionally biased region" description="Basic and acidic residues" evidence="4">
    <location>
        <begin position="1503"/>
        <end position="1689"/>
    </location>
</feature>
<sequence>MGVAEDFAPSFTQKPQLRQEDEGNRLVFECQLLASPKPEIHWFRGDTELFEDNRTIFKIQPIGNNKFLVALELDDVVENDAGLYKVKAKNKMGEVAASINLNFSPVDEPQEKQIDGLAPTFSKKPAIRQEEDGKKLLFECRIQADPKPTVTWFHDGVIVKNTPRHKILLDKDGHSYFGTLEIKNVTVEDAGKYKVTAKNELGESNATISLNFDSDEAPVPDDGIKPTFTERPVIRQSDDGTKITFECRCVGDPKPTITWYHGKTLVKEGGRFKMSLTLDQKLYHMARLEITNVENSDGGEYKAIAKNVHGEGVATINLNFEGGEKPKIPDGKPPRFPKKPTIRQDGETLIMECLLEANPLPDITWFQGTKTIEDSNRVRMSRKATGKDTYLLTLEISSPTKEDGGNYRCNAFNCFGESNANIALNFQGGDDEGFAPTFVDKPKIIPSDTGTLITMKCKCKAKPRPIITWYRGTTVVKESSKIKMTTVDLGEDTYEIIMEIQDPTNADGGTYKCNTKNDFGESNANLNLNIEADQEPEGKEPIFVQKPRIVSEQNGKLVIMDCSVKADPAPTIVWYHADKIVQKSSKVTITIEKKEEIYYIRLELKDPVKEDSGLYRCNIKNAYGELNANLTLNVEIVPVIKEKPKITKIIKRRTVVIECKVQSSFTPQCTWFKETKAVKEDSTHSVHIEQVKEGEFNVKLQIEQASEKDKGLYKLTVKNDKGEATSQTVELTEIPEDKEEKVQRIQIVETLRAIEVQEGQTAKFTSSIKTLDKTAKVVWYKNNSVIRESSDYKISFDGQTAILEISSVKTEFTGTYKVKFSNTVSEESSSASLKVIEKKKVEKKEKEEEEENKKVVEKKKKEEVEEKKNVVEQNEEVVEEKKKVVEKKKEELVEEKKIEEKKEPKKVGEKIVKKKDEKKEEPEMNGTTEETTVQSRKSSLIEEKKGTILRRSSVKDEPKKVVKKPEEKKPQDVQDTKDVTDDEGRSTVDKDVTSKVVEQLSVKTKRGSIVTYQEEIVGDDDEPDKIGYRKSSIQEEQKIFEKDEIRKIRRQSKDTIRIDEDEIGTGRRNSLIKIEKKLAERRDSLKETKLVSKTSSNFDEKDEEGSGPKKNDGKEPSEDGEYKSVRRLSTKHKEITEDKKTRKKEEGEVSCEDKKSERSDSIKPKEVDDHKKKSGAVEGKEKPETKMSDDLEEQKPVRRLSSKAKEEPTKAKKSEVEDICTPDKKVEEKDIGIPNKETDDKEDEKSKRRLSSKIQDTDGKKQEDRTQKVESTSQDKLSSHKKPEGVKPINELRDASETKPEDEKEPDRKLSTPSKLDDAKREASKYEEKFEVKSAKPYDSKKENNAQEHQSKPGKKPEEEKKPTRRLSTKPKAEEGEDKVEDTKRRQPDSSDDKEKPNVEPERRTRPKPEAEDNKKPEGRLSTKTKDTEEERKYENKRPQDGSEVVSKPARESRTKPDEGDIDKPEEMGRKSIKDVDKDKKEAPPDEKLKLEEYKPVRRTSIKKKETEDDKKGEVAEDKPKPERRLRPKPKDTDEDKKEKNDENDKVEEKEPSKPEYRKDSSKTEEKVSEADKKLADEDKQPEEKPAEKKVTKEPEAKKPEEKLAEKPTAKKVLSKKEPTKKPEEKLAEEAPAEKEPEKHVEKKAAVKEEPDKMKNGLSDRKPSIVEPKEPAKPESRKESLAKPDDKRRTTAKLPCRLPENERKKLNEELEGEQKIVRSESWLITAIRPGKCFKYKKGIEGMQKEAEKTDTSAMGDISPSN</sequence>
<evidence type="ECO:0000313" key="6">
    <source>
        <dbReference type="EMBL" id="KAK6619856.1"/>
    </source>
</evidence>
<dbReference type="InterPro" id="IPR013098">
    <property type="entry name" value="Ig_I-set"/>
</dbReference>
<dbReference type="Proteomes" id="UP001359485">
    <property type="component" value="Unassembled WGS sequence"/>
</dbReference>
<evidence type="ECO:0000256" key="1">
    <source>
        <dbReference type="ARBA" id="ARBA00022729"/>
    </source>
</evidence>
<dbReference type="PANTHER" id="PTHR45080">
    <property type="entry name" value="CONTACTIN 5"/>
    <property type="match status" value="1"/>
</dbReference>
<feature type="region of interest" description="Disordered" evidence="4">
    <location>
        <begin position="847"/>
        <end position="990"/>
    </location>
</feature>
<feature type="compositionally biased region" description="Basic and acidic residues" evidence="4">
    <location>
        <begin position="1381"/>
        <end position="1441"/>
    </location>
</feature>
<accession>A0ABR1AHL5</accession>
<feature type="domain" description="Ig-like" evidence="5">
    <location>
        <begin position="735"/>
        <end position="834"/>
    </location>
</feature>
<keyword evidence="7" id="KW-1185">Reference proteome</keyword>
<feature type="compositionally biased region" description="Basic and acidic residues" evidence="4">
    <location>
        <begin position="1104"/>
        <end position="1124"/>
    </location>
</feature>
<gene>
    <name evidence="6" type="ORF">RUM44_006255</name>
</gene>
<dbReference type="Gene3D" id="2.60.40.10">
    <property type="entry name" value="Immunoglobulins"/>
    <property type="match status" value="8"/>
</dbReference>
<evidence type="ECO:0000256" key="2">
    <source>
        <dbReference type="ARBA" id="ARBA00023157"/>
    </source>
</evidence>
<dbReference type="InterPro" id="IPR050958">
    <property type="entry name" value="Cell_Adh-Cytoskel_Orgn"/>
</dbReference>
<keyword evidence="1" id="KW-0732">Signal</keyword>
<feature type="region of interest" description="Disordered" evidence="4">
    <location>
        <begin position="1050"/>
        <end position="1070"/>
    </location>
</feature>
<feature type="domain" description="Ig-like" evidence="5">
    <location>
        <begin position="638"/>
        <end position="732"/>
    </location>
</feature>
<feature type="domain" description="Ig-like" evidence="5">
    <location>
        <begin position="9"/>
        <end position="102"/>
    </location>
</feature>
<name>A0ABR1AHL5_POLSC</name>
<dbReference type="InterPro" id="IPR013783">
    <property type="entry name" value="Ig-like_fold"/>
</dbReference>
<dbReference type="InterPro" id="IPR007110">
    <property type="entry name" value="Ig-like_dom"/>
</dbReference>
<proteinExistence type="predicted"/>
<feature type="domain" description="Ig-like" evidence="5">
    <location>
        <begin position="119"/>
        <end position="209"/>
    </location>
</feature>
<dbReference type="InterPro" id="IPR003598">
    <property type="entry name" value="Ig_sub2"/>
</dbReference>
<feature type="compositionally biased region" description="Basic and acidic residues" evidence="4">
    <location>
        <begin position="1178"/>
        <end position="1196"/>
    </location>
</feature>
<feature type="domain" description="Ig-like" evidence="5">
    <location>
        <begin position="334"/>
        <end position="427"/>
    </location>
</feature>
<dbReference type="Pfam" id="PF07679">
    <property type="entry name" value="I-set"/>
    <property type="match status" value="8"/>
</dbReference>
<dbReference type="EMBL" id="JAWJWF010000048">
    <property type="protein sequence ID" value="KAK6619856.1"/>
    <property type="molecule type" value="Genomic_DNA"/>
</dbReference>
<reference evidence="6 7" key="1">
    <citation type="submission" date="2023-09" db="EMBL/GenBank/DDBJ databases">
        <title>Genomes of two closely related lineages of the louse Polyplax serrata with different host specificities.</title>
        <authorList>
            <person name="Martinu J."/>
            <person name="Tarabai H."/>
            <person name="Stefka J."/>
            <person name="Hypsa V."/>
        </authorList>
    </citation>
    <scope>NUCLEOTIDE SEQUENCE [LARGE SCALE GENOMIC DNA]</scope>
    <source>
        <strain evidence="6">98ZLc_SE</strain>
    </source>
</reference>
<comment type="caution">
    <text evidence="6">The sequence shown here is derived from an EMBL/GenBank/DDBJ whole genome shotgun (WGS) entry which is preliminary data.</text>
</comment>
<dbReference type="CDD" id="cd00096">
    <property type="entry name" value="Ig"/>
    <property type="match status" value="1"/>
</dbReference>
<feature type="compositionally biased region" description="Basic and acidic residues" evidence="4">
    <location>
        <begin position="953"/>
        <end position="990"/>
    </location>
</feature>
<feature type="compositionally biased region" description="Basic and acidic residues" evidence="4">
    <location>
        <begin position="1277"/>
        <end position="1362"/>
    </location>
</feature>
<dbReference type="InterPro" id="IPR036179">
    <property type="entry name" value="Ig-like_dom_sf"/>
</dbReference>
<protein>
    <recommendedName>
        <fullName evidence="5">Ig-like domain-containing protein</fullName>
    </recommendedName>
</protein>